<keyword evidence="3" id="KW-0808">Transferase</keyword>
<evidence type="ECO:0000256" key="8">
    <source>
        <dbReference type="ARBA" id="ARBA00023136"/>
    </source>
</evidence>
<keyword evidence="6" id="KW-0573">Peptidoglycan synthesis</keyword>
<dbReference type="GO" id="GO:0015648">
    <property type="term" value="F:lipid-linked peptidoglycan transporter activity"/>
    <property type="evidence" value="ECO:0007669"/>
    <property type="project" value="TreeGrafter"/>
</dbReference>
<dbReference type="GO" id="GO:0008955">
    <property type="term" value="F:peptidoglycan glycosyltransferase activity"/>
    <property type="evidence" value="ECO:0007669"/>
    <property type="project" value="UniProtKB-EC"/>
</dbReference>
<keyword evidence="4 16" id="KW-0812">Transmembrane</keyword>
<feature type="transmembrane region" description="Helical" evidence="16">
    <location>
        <begin position="46"/>
        <end position="65"/>
    </location>
</feature>
<accession>A0A1F5BVZ5</accession>
<name>A0A1F5BVZ5_9BACT</name>
<dbReference type="InterPro" id="IPR001182">
    <property type="entry name" value="FtsW/RodA"/>
</dbReference>
<evidence type="ECO:0000256" key="16">
    <source>
        <dbReference type="SAM" id="Phobius"/>
    </source>
</evidence>
<dbReference type="Proteomes" id="UP000176650">
    <property type="component" value="Unassembled WGS sequence"/>
</dbReference>
<evidence type="ECO:0000313" key="17">
    <source>
        <dbReference type="EMBL" id="OGD34783.1"/>
    </source>
</evidence>
<dbReference type="GO" id="GO:0051301">
    <property type="term" value="P:cell division"/>
    <property type="evidence" value="ECO:0007669"/>
    <property type="project" value="InterPro"/>
</dbReference>
<evidence type="ECO:0000256" key="5">
    <source>
        <dbReference type="ARBA" id="ARBA00022960"/>
    </source>
</evidence>
<evidence type="ECO:0000256" key="4">
    <source>
        <dbReference type="ARBA" id="ARBA00022692"/>
    </source>
</evidence>
<evidence type="ECO:0000313" key="18">
    <source>
        <dbReference type="Proteomes" id="UP000176650"/>
    </source>
</evidence>
<evidence type="ECO:0000256" key="12">
    <source>
        <dbReference type="ARBA" id="ARBA00041185"/>
    </source>
</evidence>
<dbReference type="AlphaFoldDB" id="A0A1F5BVZ5"/>
<evidence type="ECO:0000256" key="14">
    <source>
        <dbReference type="ARBA" id="ARBA00044770"/>
    </source>
</evidence>
<dbReference type="PROSITE" id="PS00428">
    <property type="entry name" value="FTSW_RODA_SPOVE"/>
    <property type="match status" value="1"/>
</dbReference>
<feature type="transmembrane region" description="Helical" evidence="16">
    <location>
        <begin position="339"/>
        <end position="360"/>
    </location>
</feature>
<dbReference type="GO" id="GO:0005886">
    <property type="term" value="C:plasma membrane"/>
    <property type="evidence" value="ECO:0007669"/>
    <property type="project" value="TreeGrafter"/>
</dbReference>
<evidence type="ECO:0000256" key="2">
    <source>
        <dbReference type="ARBA" id="ARBA00022676"/>
    </source>
</evidence>
<dbReference type="EC" id="2.4.99.28" evidence="14"/>
<protein>
    <recommendedName>
        <fullName evidence="12">Probable peptidoglycan glycosyltransferase FtsW</fullName>
        <ecNumber evidence="14">2.4.99.28</ecNumber>
    </recommendedName>
    <alternativeName>
        <fullName evidence="13">Cell division protein FtsW</fullName>
    </alternativeName>
    <alternativeName>
        <fullName evidence="10">Cell wall polymerase</fullName>
    </alternativeName>
    <alternativeName>
        <fullName evidence="9">Peptidoglycan polymerase</fullName>
    </alternativeName>
</protein>
<feature type="transmembrane region" description="Helical" evidence="16">
    <location>
        <begin position="136"/>
        <end position="157"/>
    </location>
</feature>
<feature type="transmembrane region" description="Helical" evidence="16">
    <location>
        <begin position="187"/>
        <end position="209"/>
    </location>
</feature>
<comment type="caution">
    <text evidence="17">The sequence shown here is derived from an EMBL/GenBank/DDBJ whole genome shotgun (WGS) entry which is preliminary data.</text>
</comment>
<evidence type="ECO:0000256" key="15">
    <source>
        <dbReference type="ARBA" id="ARBA00049902"/>
    </source>
</evidence>
<feature type="transmembrane region" description="Helical" evidence="16">
    <location>
        <begin position="163"/>
        <end position="180"/>
    </location>
</feature>
<dbReference type="STRING" id="1797298.A2988_04810"/>
<evidence type="ECO:0000256" key="11">
    <source>
        <dbReference type="ARBA" id="ARBA00038053"/>
    </source>
</evidence>
<feature type="transmembrane region" description="Helical" evidence="16">
    <location>
        <begin position="109"/>
        <end position="129"/>
    </location>
</feature>
<dbReference type="Pfam" id="PF01098">
    <property type="entry name" value="FTSW_RODA_SPOVE"/>
    <property type="match status" value="1"/>
</dbReference>
<evidence type="ECO:0000256" key="3">
    <source>
        <dbReference type="ARBA" id="ARBA00022679"/>
    </source>
</evidence>
<feature type="transmembrane region" description="Helical" evidence="16">
    <location>
        <begin position="302"/>
        <end position="327"/>
    </location>
</feature>
<organism evidence="17 18">
    <name type="scientific">Candidatus Azambacteria bacterium RIFCSPLOWO2_01_FULL_46_25</name>
    <dbReference type="NCBI Taxonomy" id="1797298"/>
    <lineage>
        <taxon>Bacteria</taxon>
        <taxon>Candidatus Azamiibacteriota</taxon>
    </lineage>
</organism>
<evidence type="ECO:0000256" key="9">
    <source>
        <dbReference type="ARBA" id="ARBA00032370"/>
    </source>
</evidence>
<proteinExistence type="inferred from homology"/>
<evidence type="ECO:0000256" key="10">
    <source>
        <dbReference type="ARBA" id="ARBA00033270"/>
    </source>
</evidence>
<feature type="transmembrane region" description="Helical" evidence="16">
    <location>
        <begin position="265"/>
        <end position="290"/>
    </location>
</feature>
<keyword evidence="2" id="KW-0328">Glycosyltransferase</keyword>
<sequence length="364" mass="38742">MVPNASNYAFLFPVAALLLFGLAMLSTASAVLSYSDFEDNYYYLKHQLVNGVVPGILLFIAASYFPYRRLKRFALPFFLFAIFLLLLVFAPVIGVSHNGASRWLAFGPFSFQPSEVLKLAFIIYLAALFDSKKQRITSLTEGLIPFLGLSALAGSFLVLEPDLGTLGIILGTALVMYFAAGAKMTHMLGAIALGLVAFAAFIFIFGHAWDRIETFLYPEQDALGSSYQINRALGAIQSGGAFGMGFGGAQQKLGATLPEPMGDSIVAVIALELGLAGIAVILGLFLLLGWHGLSIARHAPDTFGALIATGVVAWILTQAFVNMAAISGMMPLTGIPLPFVSYGGTSLAVLLTACGIVYNIQKTT</sequence>
<evidence type="ECO:0000256" key="6">
    <source>
        <dbReference type="ARBA" id="ARBA00022984"/>
    </source>
</evidence>
<dbReference type="PANTHER" id="PTHR30474">
    <property type="entry name" value="CELL CYCLE PROTEIN"/>
    <property type="match status" value="1"/>
</dbReference>
<dbReference type="EMBL" id="MEYS01000001">
    <property type="protein sequence ID" value="OGD34783.1"/>
    <property type="molecule type" value="Genomic_DNA"/>
</dbReference>
<evidence type="ECO:0000256" key="7">
    <source>
        <dbReference type="ARBA" id="ARBA00022989"/>
    </source>
</evidence>
<keyword evidence="5" id="KW-0133">Cell shape</keyword>
<comment type="catalytic activity">
    <reaction evidence="15">
        <text>[GlcNAc-(1-&gt;4)-Mur2Ac(oyl-L-Ala-gamma-D-Glu-L-Lys-D-Ala-D-Ala)](n)-di-trans,octa-cis-undecaprenyl diphosphate + beta-D-GlcNAc-(1-&gt;4)-Mur2Ac(oyl-L-Ala-gamma-D-Glu-L-Lys-D-Ala-D-Ala)-di-trans,octa-cis-undecaprenyl diphosphate = [GlcNAc-(1-&gt;4)-Mur2Ac(oyl-L-Ala-gamma-D-Glu-L-Lys-D-Ala-D-Ala)](n+1)-di-trans,octa-cis-undecaprenyl diphosphate + di-trans,octa-cis-undecaprenyl diphosphate + H(+)</text>
        <dbReference type="Rhea" id="RHEA:23708"/>
        <dbReference type="Rhea" id="RHEA-COMP:9602"/>
        <dbReference type="Rhea" id="RHEA-COMP:9603"/>
        <dbReference type="ChEBI" id="CHEBI:15378"/>
        <dbReference type="ChEBI" id="CHEBI:58405"/>
        <dbReference type="ChEBI" id="CHEBI:60033"/>
        <dbReference type="ChEBI" id="CHEBI:78435"/>
        <dbReference type="EC" id="2.4.99.28"/>
    </reaction>
</comment>
<keyword evidence="7 16" id="KW-1133">Transmembrane helix</keyword>
<evidence type="ECO:0000256" key="13">
    <source>
        <dbReference type="ARBA" id="ARBA00041418"/>
    </source>
</evidence>
<dbReference type="GO" id="GO:0032153">
    <property type="term" value="C:cell division site"/>
    <property type="evidence" value="ECO:0007669"/>
    <property type="project" value="TreeGrafter"/>
</dbReference>
<comment type="similarity">
    <text evidence="11">Belongs to the SEDS family. FtsW subfamily.</text>
</comment>
<dbReference type="InterPro" id="IPR018365">
    <property type="entry name" value="Cell_cycle_FtsW-rel_CS"/>
</dbReference>
<dbReference type="GO" id="GO:0009252">
    <property type="term" value="P:peptidoglycan biosynthetic process"/>
    <property type="evidence" value="ECO:0007669"/>
    <property type="project" value="UniProtKB-KW"/>
</dbReference>
<keyword evidence="8 16" id="KW-0472">Membrane</keyword>
<feature type="transmembrane region" description="Helical" evidence="16">
    <location>
        <begin position="77"/>
        <end position="97"/>
    </location>
</feature>
<dbReference type="PANTHER" id="PTHR30474:SF2">
    <property type="entry name" value="PEPTIDOGLYCAN GLYCOSYLTRANSFERASE FTSW-RELATED"/>
    <property type="match status" value="1"/>
</dbReference>
<dbReference type="GO" id="GO:0008360">
    <property type="term" value="P:regulation of cell shape"/>
    <property type="evidence" value="ECO:0007669"/>
    <property type="project" value="UniProtKB-KW"/>
</dbReference>
<reference evidence="17 18" key="1">
    <citation type="journal article" date="2016" name="Nat. Commun.">
        <title>Thousands of microbial genomes shed light on interconnected biogeochemical processes in an aquifer system.</title>
        <authorList>
            <person name="Anantharaman K."/>
            <person name="Brown C.T."/>
            <person name="Hug L.A."/>
            <person name="Sharon I."/>
            <person name="Castelle C.J."/>
            <person name="Probst A.J."/>
            <person name="Thomas B.C."/>
            <person name="Singh A."/>
            <person name="Wilkins M.J."/>
            <person name="Karaoz U."/>
            <person name="Brodie E.L."/>
            <person name="Williams K.H."/>
            <person name="Hubbard S.S."/>
            <person name="Banfield J.F."/>
        </authorList>
    </citation>
    <scope>NUCLEOTIDE SEQUENCE [LARGE SCALE GENOMIC DNA]</scope>
</reference>
<gene>
    <name evidence="17" type="ORF">A2988_04810</name>
</gene>
<evidence type="ECO:0000256" key="1">
    <source>
        <dbReference type="ARBA" id="ARBA00004141"/>
    </source>
</evidence>
<comment type="subcellular location">
    <subcellularLocation>
        <location evidence="1">Membrane</location>
        <topology evidence="1">Multi-pass membrane protein</topology>
    </subcellularLocation>
</comment>